<sequence>MSAEHYVAWSGVLRNAGPGEPGEVCDPRATVRAVAQVVRRARGGGRLDDIVRGPMTVNSGLWVLSRLHRAGTAPIDPAGTVRRLAGTPSTRDDDGAPGLVDLTLADGLADWDVLSEVLARRTYAPDPELHQSFDTFASLRRRLAVMDYYDDLHGRTVLQLGDDEMFGVAIGLADGVRHVHVADTDERVLRSIGDEADRLALPLTTHAVDVRHARPELTDVDTFFVSGLKDPGGLFLFVATALSTVPGAGAVGYVSFDLDVYRADGAPGQDEEPAQREILRMFDRLDCTVTALLSGDDGLLDDSVLADLGAATREAARRAASPTELGARLRSLLARRPAGADLLRYQPGFPHAQLRPISLARIETGPASRRLASRYLRFLQSAAPTVRGG</sequence>
<dbReference type="GeneID" id="91472623"/>
<evidence type="ECO:0000313" key="3">
    <source>
        <dbReference type="EMBL" id="GHI63127.1"/>
    </source>
</evidence>
<name>A0ABQ3S521_9ACTN</name>
<evidence type="ECO:0000313" key="4">
    <source>
        <dbReference type="Proteomes" id="UP000649259"/>
    </source>
</evidence>
<dbReference type="PANTHER" id="PTHR23290">
    <property type="entry name" value="RRNA N6-ADENOSINE-METHYLTRANSFERASE METTL5"/>
    <property type="match status" value="1"/>
</dbReference>
<reference evidence="4" key="1">
    <citation type="submission" date="2023-07" db="EMBL/GenBank/DDBJ databases">
        <title>Whole genome shotgun sequence of Streptomyces cacaoi subsp. asoensis NBRC 13813.</title>
        <authorList>
            <person name="Komaki H."/>
            <person name="Tamura T."/>
        </authorList>
    </citation>
    <scope>NUCLEOTIDE SEQUENCE [LARGE SCALE GENOMIC DNA]</scope>
    <source>
        <strain evidence="4">NBRC 13813</strain>
    </source>
</reference>
<dbReference type="InterPro" id="IPR051720">
    <property type="entry name" value="rRNA_MeTrfase/Polyamine_Synth"/>
</dbReference>
<protein>
    <recommendedName>
        <fullName evidence="2">N(4)-bis(aminopropyl)spermidine synthase C-terminal domain-containing protein</fullName>
    </recommendedName>
</protein>
<proteinExistence type="predicted"/>
<feature type="region of interest" description="Disordered" evidence="1">
    <location>
        <begin position="77"/>
        <end position="97"/>
    </location>
</feature>
<dbReference type="EMBL" id="BNEB01000005">
    <property type="protein sequence ID" value="GHI63127.1"/>
    <property type="molecule type" value="Genomic_DNA"/>
</dbReference>
<accession>A0ABQ3S521</accession>
<gene>
    <name evidence="3" type="ORF">Saso_47770</name>
</gene>
<feature type="domain" description="N(4)-bis(aminopropyl)spermidine synthase C-terminal" evidence="2">
    <location>
        <begin position="119"/>
        <end position="256"/>
    </location>
</feature>
<dbReference type="Proteomes" id="UP000649259">
    <property type="component" value="Unassembled WGS sequence"/>
</dbReference>
<dbReference type="InterPro" id="IPR002723">
    <property type="entry name" value="BpsA_C"/>
</dbReference>
<keyword evidence="4" id="KW-1185">Reference proteome</keyword>
<comment type="caution">
    <text evidence="3">The sequence shown here is derived from an EMBL/GenBank/DDBJ whole genome shotgun (WGS) entry which is preliminary data.</text>
</comment>
<dbReference type="InterPro" id="IPR029063">
    <property type="entry name" value="SAM-dependent_MTases_sf"/>
</dbReference>
<organism evidence="3 4">
    <name type="scientific">Streptomyces asoensis</name>
    <dbReference type="NCBI Taxonomy" id="249586"/>
    <lineage>
        <taxon>Bacteria</taxon>
        <taxon>Bacillati</taxon>
        <taxon>Actinomycetota</taxon>
        <taxon>Actinomycetes</taxon>
        <taxon>Kitasatosporales</taxon>
        <taxon>Streptomycetaceae</taxon>
        <taxon>Streptomyces</taxon>
    </lineage>
</organism>
<dbReference type="RefSeq" id="WP_189921928.1">
    <property type="nucleotide sequence ID" value="NZ_BMSI01000005.1"/>
</dbReference>
<evidence type="ECO:0000256" key="1">
    <source>
        <dbReference type="SAM" id="MobiDB-lite"/>
    </source>
</evidence>
<dbReference type="Gene3D" id="3.40.50.150">
    <property type="entry name" value="Vaccinia Virus protein VP39"/>
    <property type="match status" value="1"/>
</dbReference>
<dbReference type="Pfam" id="PF01861">
    <property type="entry name" value="BpsA_C"/>
    <property type="match status" value="1"/>
</dbReference>
<evidence type="ECO:0000259" key="2">
    <source>
        <dbReference type="Pfam" id="PF01861"/>
    </source>
</evidence>
<dbReference type="PANTHER" id="PTHR23290:SF0">
    <property type="entry name" value="RRNA N6-ADENOSINE-METHYLTRANSFERASE METTL5"/>
    <property type="match status" value="1"/>
</dbReference>